<dbReference type="Proteomes" id="UP000554482">
    <property type="component" value="Unassembled WGS sequence"/>
</dbReference>
<sequence>MSRIGNGRNTNFWFDNWITWNGKPQNLYDLIKPGIVDEKLTVVDFLDENTNAWDMGKVREVVQGLVVSVIEEAEVRNSECEDKVVRWGEKNGKFSVKSAYRLALPEIAGDTLNQHRITGDFMCVWCNIQCEKRIGVLVGGWNN</sequence>
<organism evidence="1 2">
    <name type="scientific">Thalictrum thalictroides</name>
    <name type="common">Rue-anemone</name>
    <name type="synonym">Anemone thalictroides</name>
    <dbReference type="NCBI Taxonomy" id="46969"/>
    <lineage>
        <taxon>Eukaryota</taxon>
        <taxon>Viridiplantae</taxon>
        <taxon>Streptophyta</taxon>
        <taxon>Embryophyta</taxon>
        <taxon>Tracheophyta</taxon>
        <taxon>Spermatophyta</taxon>
        <taxon>Magnoliopsida</taxon>
        <taxon>Ranunculales</taxon>
        <taxon>Ranunculaceae</taxon>
        <taxon>Thalictroideae</taxon>
        <taxon>Thalictrum</taxon>
    </lineage>
</organism>
<gene>
    <name evidence="1" type="ORF">FRX31_006383</name>
</gene>
<proteinExistence type="predicted"/>
<evidence type="ECO:0000313" key="2">
    <source>
        <dbReference type="Proteomes" id="UP000554482"/>
    </source>
</evidence>
<protein>
    <submittedName>
        <fullName evidence="1">Uncharacterized protein</fullName>
    </submittedName>
</protein>
<dbReference type="AlphaFoldDB" id="A0A7J6X2N9"/>
<dbReference type="EMBL" id="JABWDY010005942">
    <property type="protein sequence ID" value="KAF5204029.1"/>
    <property type="molecule type" value="Genomic_DNA"/>
</dbReference>
<accession>A0A7J6X2N9</accession>
<reference evidence="1 2" key="1">
    <citation type="submission" date="2020-06" db="EMBL/GenBank/DDBJ databases">
        <title>Transcriptomic and genomic resources for Thalictrum thalictroides and T. hernandezii: Facilitating candidate gene discovery in an emerging model plant lineage.</title>
        <authorList>
            <person name="Arias T."/>
            <person name="Riano-Pachon D.M."/>
            <person name="Di Stilio V.S."/>
        </authorList>
    </citation>
    <scope>NUCLEOTIDE SEQUENCE [LARGE SCALE GENOMIC DNA]</scope>
    <source>
        <strain evidence="2">cv. WT478/WT964</strain>
        <tissue evidence="1">Leaves</tissue>
    </source>
</reference>
<dbReference type="OrthoDB" id="1938246at2759"/>
<name>A0A7J6X2N9_THATH</name>
<keyword evidence="2" id="KW-1185">Reference proteome</keyword>
<evidence type="ECO:0000313" key="1">
    <source>
        <dbReference type="EMBL" id="KAF5204029.1"/>
    </source>
</evidence>
<comment type="caution">
    <text evidence="1">The sequence shown here is derived from an EMBL/GenBank/DDBJ whole genome shotgun (WGS) entry which is preliminary data.</text>
</comment>